<keyword evidence="8 11" id="KW-0175">Coiled coil</keyword>
<dbReference type="EMBL" id="CAJVPV010007119">
    <property type="protein sequence ID" value="CAG8614898.1"/>
    <property type="molecule type" value="Genomic_DNA"/>
</dbReference>
<keyword evidence="10" id="KW-0963">Cytoplasm</keyword>
<feature type="region of interest" description="Disordered" evidence="12">
    <location>
        <begin position="158"/>
        <end position="185"/>
    </location>
</feature>
<accession>A0A9N9CWC1</accession>
<dbReference type="SUPFAM" id="SSF90209">
    <property type="entry name" value="Ran binding protein zinc finger-like"/>
    <property type="match status" value="1"/>
</dbReference>
<dbReference type="Pfam" id="PF11605">
    <property type="entry name" value="Vps36_ESCRT-II"/>
    <property type="match status" value="1"/>
</dbReference>
<evidence type="ECO:0000256" key="1">
    <source>
        <dbReference type="ARBA" id="ARBA00009697"/>
    </source>
</evidence>
<evidence type="ECO:0000256" key="7">
    <source>
        <dbReference type="ARBA" id="ARBA00022927"/>
    </source>
</evidence>
<dbReference type="OrthoDB" id="271448at2759"/>
<dbReference type="AlphaFoldDB" id="A0A9N9CWC1"/>
<dbReference type="PANTHER" id="PTHR13128">
    <property type="entry name" value="VACUOLAR PROTEIN-SORTING-ASSOCIATED PROTEIN 36"/>
    <property type="match status" value="1"/>
</dbReference>
<dbReference type="Proteomes" id="UP000789342">
    <property type="component" value="Unassembled WGS sequence"/>
</dbReference>
<evidence type="ECO:0000256" key="9">
    <source>
        <dbReference type="PROSITE-ProRule" id="PRU00322"/>
    </source>
</evidence>
<reference evidence="15" key="1">
    <citation type="submission" date="2021-06" db="EMBL/GenBank/DDBJ databases">
        <authorList>
            <person name="Kallberg Y."/>
            <person name="Tangrot J."/>
            <person name="Rosling A."/>
        </authorList>
    </citation>
    <scope>NUCLEOTIDE SEQUENCE</scope>
    <source>
        <strain evidence="15">CL551</strain>
    </source>
</reference>
<feature type="non-terminal residue" evidence="15">
    <location>
        <position position="510"/>
    </location>
</feature>
<keyword evidence="7 10" id="KW-0653">Protein transport</keyword>
<feature type="coiled-coil region" evidence="11">
    <location>
        <begin position="287"/>
        <end position="314"/>
    </location>
</feature>
<organism evidence="15 16">
    <name type="scientific">Acaulospora morrowiae</name>
    <dbReference type="NCBI Taxonomy" id="94023"/>
    <lineage>
        <taxon>Eukaryota</taxon>
        <taxon>Fungi</taxon>
        <taxon>Fungi incertae sedis</taxon>
        <taxon>Mucoromycota</taxon>
        <taxon>Glomeromycotina</taxon>
        <taxon>Glomeromycetes</taxon>
        <taxon>Diversisporales</taxon>
        <taxon>Acaulosporaceae</taxon>
        <taxon>Acaulospora</taxon>
    </lineage>
</organism>
<evidence type="ECO:0000256" key="6">
    <source>
        <dbReference type="ARBA" id="ARBA00022833"/>
    </source>
</evidence>
<dbReference type="Gene3D" id="6.10.140.260">
    <property type="match status" value="1"/>
</dbReference>
<dbReference type="InterPro" id="IPR011993">
    <property type="entry name" value="PH-like_dom_sf"/>
</dbReference>
<proteinExistence type="inferred from homology"/>
<comment type="subunit">
    <text evidence="10">Component of the endosomal sorting complex required for transport II (ESCRT-II).</text>
</comment>
<evidence type="ECO:0000256" key="11">
    <source>
        <dbReference type="SAM" id="Coils"/>
    </source>
</evidence>
<dbReference type="PROSITE" id="PS50199">
    <property type="entry name" value="ZF_RANBP2_2"/>
    <property type="match status" value="1"/>
</dbReference>
<keyword evidence="2 10" id="KW-0813">Transport</keyword>
<evidence type="ECO:0000256" key="12">
    <source>
        <dbReference type="SAM" id="MobiDB-lite"/>
    </source>
</evidence>
<dbReference type="FunFam" id="1.10.10.10:FF:000165">
    <property type="entry name" value="Vacuolar protein sorting protein (Vps36)"/>
    <property type="match status" value="1"/>
</dbReference>
<dbReference type="GO" id="GO:0031902">
    <property type="term" value="C:late endosome membrane"/>
    <property type="evidence" value="ECO:0007669"/>
    <property type="project" value="UniProtKB-UniRule"/>
</dbReference>
<dbReference type="InterPro" id="IPR001876">
    <property type="entry name" value="Znf_RanBP2"/>
</dbReference>
<gene>
    <name evidence="15" type="ORF">AMORRO_LOCUS8392</name>
</gene>
<comment type="caution">
    <text evidence="15">The sequence shown here is derived from an EMBL/GenBank/DDBJ whole genome shotgun (WGS) entry which is preliminary data.</text>
</comment>
<dbReference type="SUPFAM" id="SSF50729">
    <property type="entry name" value="PH domain-like"/>
    <property type="match status" value="1"/>
</dbReference>
<keyword evidence="4 10" id="KW-0967">Endosome</keyword>
<evidence type="ECO:0000313" key="16">
    <source>
        <dbReference type="Proteomes" id="UP000789342"/>
    </source>
</evidence>
<dbReference type="GO" id="GO:0043328">
    <property type="term" value="P:protein transport to vacuole involved in ubiquitin-dependent protein catabolic process via the multivesicular body sorting pathway"/>
    <property type="evidence" value="ECO:0007669"/>
    <property type="project" value="UniProtKB-UniRule"/>
</dbReference>
<dbReference type="InterPro" id="IPR040608">
    <property type="entry name" value="Snf8/Vps36"/>
</dbReference>
<keyword evidence="6" id="KW-0862">Zinc</keyword>
<dbReference type="Pfam" id="PF04157">
    <property type="entry name" value="EAP30"/>
    <property type="match status" value="1"/>
</dbReference>
<comment type="subcellular location">
    <subcellularLocation>
        <location evidence="10">Cytoplasm</location>
    </subcellularLocation>
    <subcellularLocation>
        <location evidence="10">Endosome</location>
    </subcellularLocation>
</comment>
<comment type="function">
    <text evidence="10">Component of the ESCRT-II complex (endosomal sorting complex required for transport II), which is required for multivesicular body (MVB) formation and sorting of endosomal cargo proteins into MVBs.</text>
</comment>
<dbReference type="InterPro" id="IPR036388">
    <property type="entry name" value="WH-like_DNA-bd_sf"/>
</dbReference>
<comment type="similarity">
    <text evidence="1 10">Belongs to the VPS36 family.</text>
</comment>
<dbReference type="SUPFAM" id="SSF46785">
    <property type="entry name" value="Winged helix' DNA-binding domain"/>
    <property type="match status" value="1"/>
</dbReference>
<evidence type="ECO:0000313" key="15">
    <source>
        <dbReference type="EMBL" id="CAG8614898.1"/>
    </source>
</evidence>
<dbReference type="GO" id="GO:0000814">
    <property type="term" value="C:ESCRT II complex"/>
    <property type="evidence" value="ECO:0007669"/>
    <property type="project" value="UniProtKB-UniRule"/>
</dbReference>
<dbReference type="Gene3D" id="2.30.30.380">
    <property type="entry name" value="Zn-finger domain of Sec23/24"/>
    <property type="match status" value="2"/>
</dbReference>
<evidence type="ECO:0000256" key="2">
    <source>
        <dbReference type="ARBA" id="ARBA00022448"/>
    </source>
</evidence>
<dbReference type="Gene3D" id="1.10.10.10">
    <property type="entry name" value="Winged helix-like DNA-binding domain superfamily/Winged helix DNA-binding domain"/>
    <property type="match status" value="1"/>
</dbReference>
<dbReference type="InterPro" id="IPR036443">
    <property type="entry name" value="Znf_RanBP2_sf"/>
</dbReference>
<dbReference type="GO" id="GO:0043130">
    <property type="term" value="F:ubiquitin binding"/>
    <property type="evidence" value="ECO:0007669"/>
    <property type="project" value="UniProtKB-UniRule"/>
</dbReference>
<keyword evidence="16" id="KW-1185">Reference proteome</keyword>
<evidence type="ECO:0000256" key="10">
    <source>
        <dbReference type="RuleBase" id="RU367095"/>
    </source>
</evidence>
<feature type="domain" description="RanBP2-type" evidence="13">
    <location>
        <begin position="126"/>
        <end position="155"/>
    </location>
</feature>
<evidence type="ECO:0000256" key="3">
    <source>
        <dbReference type="ARBA" id="ARBA00022723"/>
    </source>
</evidence>
<dbReference type="PROSITE" id="PS01358">
    <property type="entry name" value="ZF_RANBP2_1"/>
    <property type="match status" value="1"/>
</dbReference>
<evidence type="ECO:0000259" key="13">
    <source>
        <dbReference type="PROSITE" id="PS50199"/>
    </source>
</evidence>
<sequence>GFEFMNRFTRVELTSSLRPVLAANETILATQDNVGLYDGNEKSVEYANGVAYLTTHRVVYVDSRNPTTHSHAAELRLIKGREFYAGFGIVKSSPKITLKFSESVLPDNNIYSGSPYSSTTSLPTTLLSSWLCPICSYKNQQEDVKCRLCGVKRSEDSMISPTSQDRYPHSKESVDSTSSYDQSSDEIGIECPKCTFLNHPSMNECEMCGTKLGIYDIEGDIAELTNIADNLGDRPDFVKLAFRGGGSNAFYEKLKVAMSTKEWEKTTGPQTNESNSDLSLGGISAILNKAEQNKKEQEETLTQAFKDLDGLMAKAAEVVKLVESINNRVNKEPTDSESSIDETNAFRTYLLELGIPNPVTKAFDYRDSAGSIYHKELARELAEFLEKILVKENGMMALTDIYCIFNRARGVSLISPDDLYKACSLFESLNLPMRLRNDEQTAQHILEYIKTTGPLTAIDLASFDKMSIALAIEQLQMVEAKGLICRDETVEGVRFYENLIINFKWEKLDS</sequence>
<keyword evidence="5 9" id="KW-0863">Zinc-finger</keyword>
<evidence type="ECO:0000256" key="4">
    <source>
        <dbReference type="ARBA" id="ARBA00022753"/>
    </source>
</evidence>
<dbReference type="GO" id="GO:0008270">
    <property type="term" value="F:zinc ion binding"/>
    <property type="evidence" value="ECO:0007669"/>
    <property type="project" value="UniProtKB-KW"/>
</dbReference>
<dbReference type="PANTHER" id="PTHR13128:SF12">
    <property type="entry name" value="VACUOLAR PROTEIN-SORTING-ASSOCIATED PROTEIN 36"/>
    <property type="match status" value="1"/>
</dbReference>
<evidence type="ECO:0000259" key="14">
    <source>
        <dbReference type="PROSITE" id="PS51495"/>
    </source>
</evidence>
<dbReference type="InterPro" id="IPR037855">
    <property type="entry name" value="Vps36"/>
</dbReference>
<evidence type="ECO:0000256" key="5">
    <source>
        <dbReference type="ARBA" id="ARBA00022771"/>
    </source>
</evidence>
<evidence type="ECO:0000256" key="8">
    <source>
        <dbReference type="ARBA" id="ARBA00023054"/>
    </source>
</evidence>
<protein>
    <recommendedName>
        <fullName evidence="10">Vacuolar protein-sorting-associated protein 36</fullName>
    </recommendedName>
    <alternativeName>
        <fullName evidence="10">ESCRT-II complex subunit VPS36</fullName>
    </alternativeName>
</protein>
<keyword evidence="3" id="KW-0479">Metal-binding</keyword>
<dbReference type="SMART" id="SM00547">
    <property type="entry name" value="ZnF_RBZ"/>
    <property type="match status" value="2"/>
</dbReference>
<dbReference type="Gene3D" id="2.30.29.30">
    <property type="entry name" value="Pleckstrin-homology domain (PH domain)/Phosphotyrosine-binding domain (PTB)"/>
    <property type="match status" value="1"/>
</dbReference>
<dbReference type="PROSITE" id="PS51495">
    <property type="entry name" value="GLUE"/>
    <property type="match status" value="1"/>
</dbReference>
<dbReference type="InterPro" id="IPR036390">
    <property type="entry name" value="WH_DNA-bd_sf"/>
</dbReference>
<dbReference type="InterPro" id="IPR021648">
    <property type="entry name" value="GLUE_dom"/>
</dbReference>
<name>A0A9N9CWC1_9GLOM</name>
<dbReference type="Pfam" id="PF00641">
    <property type="entry name" value="Zn_ribbon_RanBP"/>
    <property type="match status" value="1"/>
</dbReference>
<feature type="domain" description="GLUE N-terminal" evidence="14">
    <location>
        <begin position="11"/>
        <end position="270"/>
    </location>
</feature>
<dbReference type="GO" id="GO:0032266">
    <property type="term" value="F:phosphatidylinositol-3-phosphate binding"/>
    <property type="evidence" value="ECO:0007669"/>
    <property type="project" value="UniProtKB-UniRule"/>
</dbReference>